<dbReference type="AlphaFoldDB" id="A0A396BN36"/>
<dbReference type="RefSeq" id="WP_147399814.1">
    <property type="nucleotide sequence ID" value="NZ_CAEUHN010000012.1"/>
</dbReference>
<reference evidence="1 2" key="1">
    <citation type="submission" date="2018-08" db="EMBL/GenBank/DDBJ databases">
        <title>A genome reference for cultivated species of the human gut microbiota.</title>
        <authorList>
            <person name="Zou Y."/>
            <person name="Xue W."/>
            <person name="Luo G."/>
        </authorList>
    </citation>
    <scope>NUCLEOTIDE SEQUENCE [LARGE SCALE GENOMIC DNA]</scope>
    <source>
        <strain evidence="1 2">AM18-6</strain>
    </source>
</reference>
<comment type="caution">
    <text evidence="1">The sequence shown here is derived from an EMBL/GenBank/DDBJ whole genome shotgun (WGS) entry which is preliminary data.</text>
</comment>
<dbReference type="EMBL" id="QRJE01000038">
    <property type="protein sequence ID" value="RHH06980.1"/>
    <property type="molecule type" value="Genomic_DNA"/>
</dbReference>
<evidence type="ECO:0008006" key="3">
    <source>
        <dbReference type="Google" id="ProtNLM"/>
    </source>
</evidence>
<proteinExistence type="predicted"/>
<dbReference type="Proteomes" id="UP000266644">
    <property type="component" value="Unassembled WGS sequence"/>
</dbReference>
<evidence type="ECO:0000313" key="2">
    <source>
        <dbReference type="Proteomes" id="UP000266644"/>
    </source>
</evidence>
<gene>
    <name evidence="1" type="ORF">DW228_20230</name>
</gene>
<sequence>MKIEDITIEHFNRSIKNENITVEMWDEEVLLQTDIYFYTENHDISPFIEEIKYRLIRFNQDRNLVLQNIIDEGYLQTAETWAEDSKITLPISKEKFLESFCPFEIGFCIGNLEDEPNVMVYLGSDVEYFSDHVLCCYIMKKNNQIEYKSVLEG</sequence>
<evidence type="ECO:0000313" key="1">
    <source>
        <dbReference type="EMBL" id="RHH06980.1"/>
    </source>
</evidence>
<protein>
    <recommendedName>
        <fullName evidence="3">DUF2262 domain-containing protein</fullName>
    </recommendedName>
</protein>
<accession>A0A396BN36</accession>
<name>A0A396BN36_BACFG</name>
<organism evidence="1 2">
    <name type="scientific">Bacteroides fragilis</name>
    <dbReference type="NCBI Taxonomy" id="817"/>
    <lineage>
        <taxon>Bacteria</taxon>
        <taxon>Pseudomonadati</taxon>
        <taxon>Bacteroidota</taxon>
        <taxon>Bacteroidia</taxon>
        <taxon>Bacteroidales</taxon>
        <taxon>Bacteroidaceae</taxon>
        <taxon>Bacteroides</taxon>
    </lineage>
</organism>